<evidence type="ECO:0000256" key="6">
    <source>
        <dbReference type="ARBA" id="ARBA00023136"/>
    </source>
</evidence>
<dbReference type="HOGENOM" id="CLU_072573_10_1_10"/>
<dbReference type="GO" id="GO:0005886">
    <property type="term" value="C:plasma membrane"/>
    <property type="evidence" value="ECO:0007669"/>
    <property type="project" value="UniProtKB-SubCell"/>
</dbReference>
<dbReference type="Gene3D" id="1.20.144.10">
    <property type="entry name" value="Phosphatidic acid phosphatase type 2/haloperoxidase"/>
    <property type="match status" value="1"/>
</dbReference>
<feature type="transmembrane region" description="Helical" evidence="7">
    <location>
        <begin position="49"/>
        <end position="71"/>
    </location>
</feature>
<dbReference type="Pfam" id="PF01569">
    <property type="entry name" value="PAP2"/>
    <property type="match status" value="1"/>
</dbReference>
<reference evidence="9" key="1">
    <citation type="submission" date="2012-02" db="EMBL/GenBank/DDBJ databases">
        <title>The complete genome of Solitalea canadensis DSM 3403.</title>
        <authorList>
            <consortium name="US DOE Joint Genome Institute (JGI-PGF)"/>
            <person name="Lucas S."/>
            <person name="Copeland A."/>
            <person name="Lapidus A."/>
            <person name="Glavina del Rio T."/>
            <person name="Dalin E."/>
            <person name="Tice H."/>
            <person name="Bruce D."/>
            <person name="Goodwin L."/>
            <person name="Pitluck S."/>
            <person name="Peters L."/>
            <person name="Ovchinnikova G."/>
            <person name="Lu M."/>
            <person name="Kyrpides N."/>
            <person name="Mavromatis K."/>
            <person name="Ivanova N."/>
            <person name="Brettin T."/>
            <person name="Detter J.C."/>
            <person name="Han C."/>
            <person name="Larimer F."/>
            <person name="Land M."/>
            <person name="Hauser L."/>
            <person name="Markowitz V."/>
            <person name="Cheng J.-F."/>
            <person name="Hugenholtz P."/>
            <person name="Woyke T."/>
            <person name="Wu D."/>
            <person name="Spring S."/>
            <person name="Schroeder M."/>
            <person name="Kopitz M."/>
            <person name="Brambilla E."/>
            <person name="Klenk H.-P."/>
            <person name="Eisen J.A."/>
        </authorList>
    </citation>
    <scope>NUCLEOTIDE SEQUENCE</scope>
    <source>
        <strain evidence="9">DSM 3403</strain>
    </source>
</reference>
<evidence type="ECO:0000256" key="3">
    <source>
        <dbReference type="ARBA" id="ARBA00022692"/>
    </source>
</evidence>
<evidence type="ECO:0000313" key="10">
    <source>
        <dbReference type="Proteomes" id="UP000007590"/>
    </source>
</evidence>
<dbReference type="OrthoDB" id="9773582at2"/>
<feature type="transmembrane region" description="Helical" evidence="7">
    <location>
        <begin position="78"/>
        <end position="98"/>
    </location>
</feature>
<feature type="domain" description="Phosphatidic acid phosphatase type 2/haloperoxidase" evidence="8">
    <location>
        <begin position="76"/>
        <end position="192"/>
    </location>
</feature>
<evidence type="ECO:0000256" key="7">
    <source>
        <dbReference type="SAM" id="Phobius"/>
    </source>
</evidence>
<dbReference type="InterPro" id="IPR000326">
    <property type="entry name" value="PAP2/HPO"/>
</dbReference>
<feature type="transmembrane region" description="Helical" evidence="7">
    <location>
        <begin position="12"/>
        <end position="29"/>
    </location>
</feature>
<dbReference type="PANTHER" id="PTHR14969">
    <property type="entry name" value="SPHINGOSINE-1-PHOSPHATE PHOSPHOHYDROLASE"/>
    <property type="match status" value="1"/>
</dbReference>
<dbReference type="eggNOG" id="COG0671">
    <property type="taxonomic scope" value="Bacteria"/>
</dbReference>
<feature type="transmembrane region" description="Helical" evidence="7">
    <location>
        <begin position="154"/>
        <end position="171"/>
    </location>
</feature>
<keyword evidence="2" id="KW-1003">Cell membrane</keyword>
<feature type="transmembrane region" description="Helical" evidence="7">
    <location>
        <begin position="129"/>
        <end position="147"/>
    </location>
</feature>
<feature type="transmembrane region" description="Helical" evidence="7">
    <location>
        <begin position="177"/>
        <end position="195"/>
    </location>
</feature>
<organism evidence="9 10">
    <name type="scientific">Solitalea canadensis (strain ATCC 29591 / DSM 3403 / JCM 21819 / LMG 8368 / NBRC 15130 / NCIMB 12057 / USAM 9D)</name>
    <name type="common">Flexibacter canadensis</name>
    <dbReference type="NCBI Taxonomy" id="929556"/>
    <lineage>
        <taxon>Bacteria</taxon>
        <taxon>Pseudomonadati</taxon>
        <taxon>Bacteroidota</taxon>
        <taxon>Sphingobacteriia</taxon>
        <taxon>Sphingobacteriales</taxon>
        <taxon>Sphingobacteriaceae</taxon>
        <taxon>Solitalea</taxon>
    </lineage>
</organism>
<evidence type="ECO:0000313" key="9">
    <source>
        <dbReference type="EMBL" id="AFD05677.1"/>
    </source>
</evidence>
<keyword evidence="6 7" id="KW-0472">Membrane</keyword>
<dbReference type="Proteomes" id="UP000007590">
    <property type="component" value="Chromosome"/>
</dbReference>
<comment type="subcellular location">
    <subcellularLocation>
        <location evidence="1">Cell membrane</location>
        <topology evidence="1">Multi-pass membrane protein</topology>
    </subcellularLocation>
</comment>
<keyword evidence="10" id="KW-1185">Reference proteome</keyword>
<dbReference type="STRING" id="929556.Solca_0547"/>
<dbReference type="EMBL" id="CP003349">
    <property type="protein sequence ID" value="AFD05677.1"/>
    <property type="molecule type" value="Genomic_DNA"/>
</dbReference>
<dbReference type="PANTHER" id="PTHR14969:SF62">
    <property type="entry name" value="DECAPRENYLPHOSPHORYL-5-PHOSPHORIBOSE PHOSPHATASE RV3807C-RELATED"/>
    <property type="match status" value="1"/>
</dbReference>
<gene>
    <name evidence="9" type="ordered locus">Solca_0547</name>
</gene>
<dbReference type="InterPro" id="IPR036938">
    <property type="entry name" value="PAP2/HPO_sf"/>
</dbReference>
<accession>H8KY01</accession>
<dbReference type="SMART" id="SM00014">
    <property type="entry name" value="acidPPc"/>
    <property type="match status" value="1"/>
</dbReference>
<proteinExistence type="predicted"/>
<evidence type="ECO:0000256" key="2">
    <source>
        <dbReference type="ARBA" id="ARBA00022475"/>
    </source>
</evidence>
<protein>
    <submittedName>
        <fullName evidence="9">Membrane-associated phospholipid phosphatase</fullName>
    </submittedName>
</protein>
<evidence type="ECO:0000256" key="5">
    <source>
        <dbReference type="ARBA" id="ARBA00022989"/>
    </source>
</evidence>
<dbReference type="GO" id="GO:0016787">
    <property type="term" value="F:hydrolase activity"/>
    <property type="evidence" value="ECO:0007669"/>
    <property type="project" value="UniProtKB-KW"/>
</dbReference>
<keyword evidence="4" id="KW-0378">Hydrolase</keyword>
<name>H8KY01_SOLCM</name>
<evidence type="ECO:0000256" key="4">
    <source>
        <dbReference type="ARBA" id="ARBA00022801"/>
    </source>
</evidence>
<sequence>MIKLISTNRIFFVLVICWLLIGGFSLAVYGSPQLFLRLRADLGPITDLIFRSITELGSATFSVLVALFLIYRNKRSGLFASLAMIVATVITHLVKFWVNAPRPSIFFANTNPIKSIDGVQLLTEHSFPSGHTTAAFALACVLTFITVDKRWSIFYFFMALMVGFSRIYLGQHFPVDVYAGSLIAVGSCSLVWGAFENRSQNYKQY</sequence>
<dbReference type="KEGG" id="scn:Solca_0547"/>
<dbReference type="SUPFAM" id="SSF48317">
    <property type="entry name" value="Acid phosphatase/Vanadium-dependent haloperoxidase"/>
    <property type="match status" value="1"/>
</dbReference>
<evidence type="ECO:0000259" key="8">
    <source>
        <dbReference type="SMART" id="SM00014"/>
    </source>
</evidence>
<keyword evidence="3 7" id="KW-0812">Transmembrane</keyword>
<dbReference type="RefSeq" id="WP_014678905.1">
    <property type="nucleotide sequence ID" value="NC_017770.1"/>
</dbReference>
<keyword evidence="5 7" id="KW-1133">Transmembrane helix</keyword>
<evidence type="ECO:0000256" key="1">
    <source>
        <dbReference type="ARBA" id="ARBA00004651"/>
    </source>
</evidence>
<dbReference type="AlphaFoldDB" id="H8KY01"/>